<comment type="caution">
    <text evidence="4">The sequence shown here is derived from an EMBL/GenBank/DDBJ whole genome shotgun (WGS) entry which is preliminary data.</text>
</comment>
<feature type="domain" description="Solute-binding protein family 5" evidence="3">
    <location>
        <begin position="101"/>
        <end position="455"/>
    </location>
</feature>
<evidence type="ECO:0000259" key="3">
    <source>
        <dbReference type="Pfam" id="PF00496"/>
    </source>
</evidence>
<dbReference type="PANTHER" id="PTHR30290">
    <property type="entry name" value="PERIPLASMIC BINDING COMPONENT OF ABC TRANSPORTER"/>
    <property type="match status" value="1"/>
</dbReference>
<proteinExistence type="predicted"/>
<sequence length="535" mass="57138">MAPANSRGPLGRRRRALVAAAAALTGLFAAACGGGDGKGSDGVDPGVTGAAKSGGTLEVISVTDMARVDPFGAISNYYTDSSRLNAMYDSLFYSEPKTGKPLPQIGESLVPDPSGQVWTLKIKPNVKFTDDTPYDAAAVKWTWDEHKNPERRSLVAGSAAAIDKTEVVDPLTLKITLKAPNANFDRVVASSLAFIPSPTALQKDPAGFAAKPVGAGPFVLSEWARDSKMVFTKNPKYWQGPDRPVLDKVVFSVMSDSTQALNSVATGGSDLKVSASSTDAAKARDLGLGVSQVPVIVGEAIVFNSSKPPFDDPRARRAVALALDPNEMNKIAFTNQGVPSSSLFPADSPLVKPDAPKLPSANRVEAQKLLDELAAEGKPLKFTYLVPQNNQATKTGEYVQTQLNGLKNIEVKTQAMAIVSYTQAVRVNRAFEAALHNWTVSDVEPTVYAYLHSSSPTNFLGYKSAETDAALEQGRKTNDPALRQEAYTALMASVSKDVPLWPYQEGRITVFHKTSVAGLLLSNDGVLLMDRLGRR</sequence>
<accession>A0ABV3DGC2</accession>
<name>A0ABV3DGC2_9ACTN</name>
<dbReference type="Gene3D" id="3.40.190.10">
    <property type="entry name" value="Periplasmic binding protein-like II"/>
    <property type="match status" value="1"/>
</dbReference>
<evidence type="ECO:0000313" key="4">
    <source>
        <dbReference type="EMBL" id="MEU8134808.1"/>
    </source>
</evidence>
<dbReference type="PIRSF" id="PIRSF002741">
    <property type="entry name" value="MppA"/>
    <property type="match status" value="1"/>
</dbReference>
<feature type="signal peptide" evidence="2">
    <location>
        <begin position="1"/>
        <end position="31"/>
    </location>
</feature>
<dbReference type="Gene3D" id="3.10.105.10">
    <property type="entry name" value="Dipeptide-binding Protein, Domain 3"/>
    <property type="match status" value="1"/>
</dbReference>
<dbReference type="RefSeq" id="WP_358353770.1">
    <property type="nucleotide sequence ID" value="NZ_JBEZFP010000032.1"/>
</dbReference>
<dbReference type="Pfam" id="PF00496">
    <property type="entry name" value="SBP_bac_5"/>
    <property type="match status" value="1"/>
</dbReference>
<protein>
    <submittedName>
        <fullName evidence="4">ABC transporter substrate-binding protein</fullName>
    </submittedName>
</protein>
<evidence type="ECO:0000256" key="1">
    <source>
        <dbReference type="ARBA" id="ARBA00022729"/>
    </source>
</evidence>
<dbReference type="InterPro" id="IPR039424">
    <property type="entry name" value="SBP_5"/>
</dbReference>
<keyword evidence="1 2" id="KW-0732">Signal</keyword>
<dbReference type="InterPro" id="IPR000914">
    <property type="entry name" value="SBP_5_dom"/>
</dbReference>
<evidence type="ECO:0000256" key="2">
    <source>
        <dbReference type="SAM" id="SignalP"/>
    </source>
</evidence>
<dbReference type="PROSITE" id="PS51257">
    <property type="entry name" value="PROKAR_LIPOPROTEIN"/>
    <property type="match status" value="1"/>
</dbReference>
<dbReference type="EMBL" id="JBEZFP010000032">
    <property type="protein sequence ID" value="MEU8134808.1"/>
    <property type="molecule type" value="Genomic_DNA"/>
</dbReference>
<organism evidence="4 5">
    <name type="scientific">Streptodolium elevatio</name>
    <dbReference type="NCBI Taxonomy" id="3157996"/>
    <lineage>
        <taxon>Bacteria</taxon>
        <taxon>Bacillati</taxon>
        <taxon>Actinomycetota</taxon>
        <taxon>Actinomycetes</taxon>
        <taxon>Kitasatosporales</taxon>
        <taxon>Streptomycetaceae</taxon>
        <taxon>Streptodolium</taxon>
    </lineage>
</organism>
<dbReference type="Proteomes" id="UP001551482">
    <property type="component" value="Unassembled WGS sequence"/>
</dbReference>
<evidence type="ECO:0000313" key="5">
    <source>
        <dbReference type="Proteomes" id="UP001551482"/>
    </source>
</evidence>
<dbReference type="SUPFAM" id="SSF53850">
    <property type="entry name" value="Periplasmic binding protein-like II"/>
    <property type="match status" value="1"/>
</dbReference>
<reference evidence="4 5" key="1">
    <citation type="submission" date="2024-06" db="EMBL/GenBank/DDBJ databases">
        <title>The Natural Products Discovery Center: Release of the First 8490 Sequenced Strains for Exploring Actinobacteria Biosynthetic Diversity.</title>
        <authorList>
            <person name="Kalkreuter E."/>
            <person name="Kautsar S.A."/>
            <person name="Yang D."/>
            <person name="Bader C.D."/>
            <person name="Teijaro C.N."/>
            <person name="Fluegel L."/>
            <person name="Davis C.M."/>
            <person name="Simpson J.R."/>
            <person name="Lauterbach L."/>
            <person name="Steele A.D."/>
            <person name="Gui C."/>
            <person name="Meng S."/>
            <person name="Li G."/>
            <person name="Viehrig K."/>
            <person name="Ye F."/>
            <person name="Su P."/>
            <person name="Kiefer A.F."/>
            <person name="Nichols A."/>
            <person name="Cepeda A.J."/>
            <person name="Yan W."/>
            <person name="Fan B."/>
            <person name="Jiang Y."/>
            <person name="Adhikari A."/>
            <person name="Zheng C.-J."/>
            <person name="Schuster L."/>
            <person name="Cowan T.M."/>
            <person name="Smanski M.J."/>
            <person name="Chevrette M.G."/>
            <person name="De Carvalho L.P.S."/>
            <person name="Shen B."/>
        </authorList>
    </citation>
    <scope>NUCLEOTIDE SEQUENCE [LARGE SCALE GENOMIC DNA]</scope>
    <source>
        <strain evidence="4 5">NPDC048946</strain>
    </source>
</reference>
<dbReference type="InterPro" id="IPR030678">
    <property type="entry name" value="Peptide/Ni-bd"/>
</dbReference>
<gene>
    <name evidence="4" type="ORF">AB0C36_14985</name>
</gene>
<dbReference type="PANTHER" id="PTHR30290:SF38">
    <property type="entry name" value="D,D-DIPEPTIDE-BINDING PERIPLASMIC PROTEIN DDPA-RELATED"/>
    <property type="match status" value="1"/>
</dbReference>
<keyword evidence="5" id="KW-1185">Reference proteome</keyword>
<feature type="chain" id="PRO_5046671715" evidence="2">
    <location>
        <begin position="32"/>
        <end position="535"/>
    </location>
</feature>